<gene>
    <name evidence="10" type="ORF">K7X08_010572</name>
</gene>
<dbReference type="InterPro" id="IPR000571">
    <property type="entry name" value="Znf_CCCH"/>
</dbReference>
<dbReference type="InterPro" id="IPR004087">
    <property type="entry name" value="KH_dom"/>
</dbReference>
<feature type="region of interest" description="Disordered" evidence="8">
    <location>
        <begin position="1106"/>
        <end position="1125"/>
    </location>
</feature>
<evidence type="ECO:0000256" key="1">
    <source>
        <dbReference type="ARBA" id="ARBA00022614"/>
    </source>
</evidence>
<dbReference type="Pfam" id="PF20160">
    <property type="entry name" value="C-JID"/>
    <property type="match status" value="1"/>
</dbReference>
<dbReference type="SMART" id="SM00322">
    <property type="entry name" value="KH"/>
    <property type="match status" value="1"/>
</dbReference>
<dbReference type="AlphaFoldDB" id="A0A9Q1N305"/>
<name>A0A9Q1N305_9SOLA</name>
<organism evidence="10 11">
    <name type="scientific">Anisodus acutangulus</name>
    <dbReference type="NCBI Taxonomy" id="402998"/>
    <lineage>
        <taxon>Eukaryota</taxon>
        <taxon>Viridiplantae</taxon>
        <taxon>Streptophyta</taxon>
        <taxon>Embryophyta</taxon>
        <taxon>Tracheophyta</taxon>
        <taxon>Spermatophyta</taxon>
        <taxon>Magnoliopsida</taxon>
        <taxon>eudicotyledons</taxon>
        <taxon>Gunneridae</taxon>
        <taxon>Pentapetalae</taxon>
        <taxon>asterids</taxon>
        <taxon>lamiids</taxon>
        <taxon>Solanales</taxon>
        <taxon>Solanaceae</taxon>
        <taxon>Solanoideae</taxon>
        <taxon>Hyoscyameae</taxon>
        <taxon>Anisodus</taxon>
    </lineage>
</organism>
<proteinExistence type="predicted"/>
<dbReference type="Pfam" id="PF00013">
    <property type="entry name" value="KH_1"/>
    <property type="match status" value="1"/>
</dbReference>
<dbReference type="Gene3D" id="4.10.1000.10">
    <property type="entry name" value="Zinc finger, CCCH-type"/>
    <property type="match status" value="2"/>
</dbReference>
<evidence type="ECO:0000259" key="9">
    <source>
        <dbReference type="PROSITE" id="PS50103"/>
    </source>
</evidence>
<dbReference type="SUPFAM" id="SSF52058">
    <property type="entry name" value="L domain-like"/>
    <property type="match status" value="1"/>
</dbReference>
<feature type="domain" description="C3H1-type" evidence="9">
    <location>
        <begin position="37"/>
        <end position="65"/>
    </location>
</feature>
<dbReference type="SUPFAM" id="SSF90229">
    <property type="entry name" value="CCCH zinc finger"/>
    <property type="match status" value="3"/>
</dbReference>
<protein>
    <recommendedName>
        <fullName evidence="9">C3H1-type domain-containing protein</fullName>
    </recommendedName>
</protein>
<evidence type="ECO:0000256" key="4">
    <source>
        <dbReference type="ARBA" id="ARBA00022771"/>
    </source>
</evidence>
<reference evidence="11" key="1">
    <citation type="journal article" date="2023" name="Proc. Natl. Acad. Sci. U.S.A.">
        <title>Genomic and structural basis for evolution of tropane alkaloid biosynthesis.</title>
        <authorList>
            <person name="Wanga Y.-J."/>
            <person name="Taina T."/>
            <person name="Yua J.-Y."/>
            <person name="Lia J."/>
            <person name="Xua B."/>
            <person name="Chenc J."/>
            <person name="D'Auriad J.C."/>
            <person name="Huanga J.-P."/>
            <person name="Huanga S.-X."/>
        </authorList>
    </citation>
    <scope>NUCLEOTIDE SEQUENCE [LARGE SCALE GENOMIC DNA]</scope>
    <source>
        <strain evidence="11">cv. KIB-2019</strain>
    </source>
</reference>
<dbReference type="PANTHER" id="PTHR11017">
    <property type="entry name" value="LEUCINE-RICH REPEAT-CONTAINING PROTEIN"/>
    <property type="match status" value="1"/>
</dbReference>
<evidence type="ECO:0000256" key="3">
    <source>
        <dbReference type="ARBA" id="ARBA00022737"/>
    </source>
</evidence>
<dbReference type="PANTHER" id="PTHR11017:SF536">
    <property type="entry name" value="ADP-RIBOSYL CYCLASE_CYCLIC ADP-RIBOSE HYDROLASE"/>
    <property type="match status" value="1"/>
</dbReference>
<feature type="domain" description="C3H1-type" evidence="9">
    <location>
        <begin position="261"/>
        <end position="288"/>
    </location>
</feature>
<dbReference type="InterPro" id="IPR032675">
    <property type="entry name" value="LRR_dom_sf"/>
</dbReference>
<dbReference type="InterPro" id="IPR045344">
    <property type="entry name" value="C-JID"/>
</dbReference>
<keyword evidence="6" id="KW-0694">RNA-binding</keyword>
<evidence type="ECO:0000256" key="6">
    <source>
        <dbReference type="PROSITE-ProRule" id="PRU00117"/>
    </source>
</evidence>
<dbReference type="GO" id="GO:0008270">
    <property type="term" value="F:zinc ion binding"/>
    <property type="evidence" value="ECO:0007669"/>
    <property type="project" value="UniProtKB-KW"/>
</dbReference>
<dbReference type="InterPro" id="IPR004088">
    <property type="entry name" value="KH_dom_type_1"/>
</dbReference>
<dbReference type="InterPro" id="IPR036612">
    <property type="entry name" value="KH_dom_type_1_sf"/>
</dbReference>
<dbReference type="CDD" id="cd22464">
    <property type="entry name" value="KH-I_AtC3H36_like"/>
    <property type="match status" value="1"/>
</dbReference>
<feature type="region of interest" description="Disordered" evidence="8">
    <location>
        <begin position="1054"/>
        <end position="1075"/>
    </location>
</feature>
<evidence type="ECO:0000313" key="11">
    <source>
        <dbReference type="Proteomes" id="UP001152561"/>
    </source>
</evidence>
<evidence type="ECO:0000256" key="5">
    <source>
        <dbReference type="ARBA" id="ARBA00022833"/>
    </source>
</evidence>
<feature type="domain" description="C3H1-type" evidence="9">
    <location>
        <begin position="102"/>
        <end position="130"/>
    </location>
</feature>
<dbReference type="SMART" id="SM00356">
    <property type="entry name" value="ZnF_C3H1"/>
    <property type="match status" value="3"/>
</dbReference>
<evidence type="ECO:0000313" key="10">
    <source>
        <dbReference type="EMBL" id="KAJ8574061.1"/>
    </source>
</evidence>
<dbReference type="InterPro" id="IPR044974">
    <property type="entry name" value="Disease_R_plants"/>
</dbReference>
<feature type="zinc finger region" description="C3H1-type" evidence="7">
    <location>
        <begin position="261"/>
        <end position="288"/>
    </location>
</feature>
<feature type="region of interest" description="Disordered" evidence="8">
    <location>
        <begin position="1174"/>
        <end position="1203"/>
    </location>
</feature>
<dbReference type="PROSITE" id="PS50084">
    <property type="entry name" value="KH_TYPE_1"/>
    <property type="match status" value="1"/>
</dbReference>
<keyword evidence="11" id="KW-1185">Reference proteome</keyword>
<dbReference type="Pfam" id="PF00642">
    <property type="entry name" value="zf-CCCH"/>
    <property type="match status" value="2"/>
</dbReference>
<dbReference type="Gene3D" id="3.30.1370.10">
    <property type="entry name" value="K Homology domain, type 1"/>
    <property type="match status" value="1"/>
</dbReference>
<feature type="region of interest" description="Disordered" evidence="8">
    <location>
        <begin position="1"/>
        <end position="25"/>
    </location>
</feature>
<dbReference type="OrthoDB" id="1249971at2759"/>
<evidence type="ECO:0000256" key="8">
    <source>
        <dbReference type="SAM" id="MobiDB-lite"/>
    </source>
</evidence>
<evidence type="ECO:0000256" key="7">
    <source>
        <dbReference type="PROSITE-ProRule" id="PRU00723"/>
    </source>
</evidence>
<accession>A0A9Q1N305</accession>
<keyword evidence="1" id="KW-0433">Leucine-rich repeat</keyword>
<dbReference type="Gene3D" id="3.80.10.10">
    <property type="entry name" value="Ribonuclease Inhibitor"/>
    <property type="match status" value="2"/>
</dbReference>
<dbReference type="FunFam" id="4.10.1000.10:FF:000003">
    <property type="entry name" value="Zinc finger CCCH domain-containing protein"/>
    <property type="match status" value="2"/>
</dbReference>
<dbReference type="GO" id="GO:0010468">
    <property type="term" value="P:regulation of gene expression"/>
    <property type="evidence" value="ECO:0007669"/>
    <property type="project" value="UniProtKB-ARBA"/>
</dbReference>
<dbReference type="SUPFAM" id="SSF54791">
    <property type="entry name" value="Eukaryotic type KH-domain (KH-domain type I)"/>
    <property type="match status" value="1"/>
</dbReference>
<feature type="zinc finger region" description="C3H1-type" evidence="7">
    <location>
        <begin position="37"/>
        <end position="65"/>
    </location>
</feature>
<dbReference type="GO" id="GO:0003723">
    <property type="term" value="F:RNA binding"/>
    <property type="evidence" value="ECO:0007669"/>
    <property type="project" value="UniProtKB-UniRule"/>
</dbReference>
<keyword evidence="3" id="KW-0677">Repeat</keyword>
<evidence type="ECO:0000256" key="2">
    <source>
        <dbReference type="ARBA" id="ARBA00022723"/>
    </source>
</evidence>
<dbReference type="GO" id="GO:0006952">
    <property type="term" value="P:defense response"/>
    <property type="evidence" value="ECO:0007669"/>
    <property type="project" value="InterPro"/>
</dbReference>
<dbReference type="PROSITE" id="PS50103">
    <property type="entry name" value="ZF_C3H1"/>
    <property type="match status" value="3"/>
</dbReference>
<feature type="compositionally biased region" description="Basic residues" evidence="8">
    <location>
        <begin position="1"/>
        <end position="12"/>
    </location>
</feature>
<dbReference type="EMBL" id="JAJAGQ010000001">
    <property type="protein sequence ID" value="KAJ8574061.1"/>
    <property type="molecule type" value="Genomic_DNA"/>
</dbReference>
<dbReference type="GO" id="GO:0051252">
    <property type="term" value="P:regulation of RNA metabolic process"/>
    <property type="evidence" value="ECO:0007669"/>
    <property type="project" value="UniProtKB-ARBA"/>
</dbReference>
<dbReference type="InterPro" id="IPR036855">
    <property type="entry name" value="Znf_CCCH_sf"/>
</dbReference>
<keyword evidence="5 7" id="KW-0862">Zinc</keyword>
<comment type="caution">
    <text evidence="10">The sequence shown here is derived from an EMBL/GenBank/DDBJ whole genome shotgun (WGS) entry which is preliminary data.</text>
</comment>
<keyword evidence="2 7" id="KW-0479">Metal-binding</keyword>
<dbReference type="GO" id="GO:0005524">
    <property type="term" value="F:ATP binding"/>
    <property type="evidence" value="ECO:0007669"/>
    <property type="project" value="UniProtKB-KW"/>
</dbReference>
<dbReference type="Pfam" id="PF14608">
    <property type="entry name" value="zf-CCCH_2"/>
    <property type="match status" value="1"/>
</dbReference>
<feature type="zinc finger region" description="C3H1-type" evidence="7">
    <location>
        <begin position="102"/>
        <end position="130"/>
    </location>
</feature>
<sequence>MEFGSGRKRGRPHGTMNGNGGFKKSKQELESIPTGIGSKSKPCTKFFSTTGCPFGEGCHFLHYVPGGLKAVTQMLGSNPALPAASRNSLAPPSFPDGLSPPAVKTRLCTKYNTAEGCKFGDKCHYAHGDWELGRPAAPFHEESHGMFQMHGRYGSRPQTNPAGLGAAASFGFSATAKISVDASLAGRIIGKGGVNSKQICRVTGVKLSIRDHEADPNLRNIELEGTIDQIEEASRMVRELIQSITSAAPPMKNPSSSATSNYKTKICENFAKSSCTFGEKCHFAHGAEELRKSGKISGYDLLNGYDGYESNCIQHVVEDILSKLCQVIPTIEDDLVGMESRVREVIEMHDLTQEMAWHIVREGDTRRSRIWLPEDIEDLLTGNLEAEAVEGLWIPRNYIRKQNYNISEAFKRMKRLRVLVVRATNFCSIEPITHLPSSIRWLDWEGFPLNSLPQSFEPSKLLRLDILESTTLHKLWLISKDLDKLKTLYLSYCEHLEEVPSFEMMPNLERIKLEGCKSLREVSPSFGVLMKLTSMELIDCQSLEKLPSCIQMGSLKSLKLSCLPKLKELPETKGMHRLLTLELTNCQNLEKLPSFDQMESLDTLKLSCLPIITTLPPLDGMHALQEIVIEYVPILELPASIGNLRSLKELRLSHCKDLVSIPTSFCCLKNLRVFLIHNCKRLVDLPEKMGDLKLLKKLVVTGTAISQIPPLVADLGELNFLSFSRWSGYRQGATFLLPPASGVSSLRVLKLNKYSRLCSGEHFQDLGGLSSLAHLDLTRNDYTSFSESTDQLFHYLDITFCEKLALPELPSCIKELYACDPLVLKNIPDFLTKYSDLYSVSFTSHIENRGELTDILHFVLRSISVASQCEKRPPFSIFFPGDIRWNGFTYYRKEQTKRFSIQLDPCWYESKFKGFVICFRVPLRIVQNQKPSDAISRRGSRRFGCTKVAAKLVQRYNRQEHEVLQKKCLIVARQTFCSHGSKYAICFSYIPFVAPWHTCDSEKGKKPNDYYFFEASIEPDIATKWGLLLVYENKIQQIDQSTIAVQRAVEPRDPELFRESNDDQGQKMEDASVKRRRLDVRQRDNIVSLETFQIIPDQQLETPCSSAAQSFYHREESSSSGQPQTLQLPLADQQVDQAINEVTSCLVFDQLAAPSSSKLPQSFEVSPDVHKYSSVTTGSGCSEVEAPCSSGQSQTLQLFPEHS</sequence>
<dbReference type="Proteomes" id="UP001152561">
    <property type="component" value="Unassembled WGS sequence"/>
</dbReference>
<keyword evidence="4 7" id="KW-0863">Zinc-finger</keyword>